<feature type="transmembrane region" description="Helical" evidence="6">
    <location>
        <begin position="12"/>
        <end position="37"/>
    </location>
</feature>
<feature type="transmembrane region" description="Helical" evidence="6">
    <location>
        <begin position="148"/>
        <end position="170"/>
    </location>
</feature>
<evidence type="ECO:0000256" key="5">
    <source>
        <dbReference type="ARBA" id="ARBA00023136"/>
    </source>
</evidence>
<dbReference type="STRING" id="762486.SAMN05444411_11216"/>
<keyword evidence="3 6" id="KW-0812">Transmembrane</keyword>
<feature type="transmembrane region" description="Helical" evidence="6">
    <location>
        <begin position="339"/>
        <end position="356"/>
    </location>
</feature>
<keyword evidence="5 6" id="KW-0472">Membrane</keyword>
<dbReference type="GO" id="GO:0005886">
    <property type="term" value="C:plasma membrane"/>
    <property type="evidence" value="ECO:0007669"/>
    <property type="project" value="UniProtKB-SubCell"/>
</dbReference>
<comment type="subcellular location">
    <subcellularLocation>
        <location evidence="1">Cell membrane</location>
        <topology evidence="1">Multi-pass membrane protein</topology>
    </subcellularLocation>
</comment>
<feature type="transmembrane region" description="Helical" evidence="6">
    <location>
        <begin position="121"/>
        <end position="141"/>
    </location>
</feature>
<dbReference type="Proteomes" id="UP000199595">
    <property type="component" value="Unassembled WGS sequence"/>
</dbReference>
<dbReference type="PANTHER" id="PTHR30250:SF11">
    <property type="entry name" value="O-ANTIGEN TRANSPORTER-RELATED"/>
    <property type="match status" value="1"/>
</dbReference>
<dbReference type="PANTHER" id="PTHR30250">
    <property type="entry name" value="PST FAMILY PREDICTED COLANIC ACID TRANSPORTER"/>
    <property type="match status" value="1"/>
</dbReference>
<feature type="transmembrane region" description="Helical" evidence="6">
    <location>
        <begin position="430"/>
        <end position="449"/>
    </location>
</feature>
<dbReference type="RefSeq" id="WP_090125772.1">
    <property type="nucleotide sequence ID" value="NZ_FNNJ01000012.1"/>
</dbReference>
<proteinExistence type="predicted"/>
<evidence type="ECO:0000256" key="2">
    <source>
        <dbReference type="ARBA" id="ARBA00022475"/>
    </source>
</evidence>
<feature type="transmembrane region" description="Helical" evidence="6">
    <location>
        <begin position="257"/>
        <end position="279"/>
    </location>
</feature>
<evidence type="ECO:0000256" key="3">
    <source>
        <dbReference type="ARBA" id="ARBA00022692"/>
    </source>
</evidence>
<feature type="transmembrane region" description="Helical" evidence="6">
    <location>
        <begin position="455"/>
        <end position="477"/>
    </location>
</feature>
<name>A0A1H3FP89_9FLAO</name>
<keyword evidence="2" id="KW-1003">Cell membrane</keyword>
<dbReference type="EMBL" id="FNNJ01000012">
    <property type="protein sequence ID" value="SDX92872.1"/>
    <property type="molecule type" value="Genomic_DNA"/>
</dbReference>
<protein>
    <submittedName>
        <fullName evidence="7">Membrane protein involved in the export of O-antigen and teichoic acid</fullName>
    </submittedName>
</protein>
<keyword evidence="4 6" id="KW-1133">Transmembrane helix</keyword>
<evidence type="ECO:0000313" key="7">
    <source>
        <dbReference type="EMBL" id="SDX92872.1"/>
    </source>
</evidence>
<evidence type="ECO:0000256" key="1">
    <source>
        <dbReference type="ARBA" id="ARBA00004651"/>
    </source>
</evidence>
<dbReference type="Pfam" id="PF13440">
    <property type="entry name" value="Polysacc_synt_3"/>
    <property type="match status" value="1"/>
</dbReference>
<feature type="transmembrane region" description="Helical" evidence="6">
    <location>
        <begin position="363"/>
        <end position="383"/>
    </location>
</feature>
<evidence type="ECO:0000313" key="8">
    <source>
        <dbReference type="Proteomes" id="UP000199595"/>
    </source>
</evidence>
<sequence length="494" mass="56724">MNNSKTNNTVQVFWVAMGSMSSIALSILSAAILSRYFDKNDYGTYKQIVYVYTTLLIVFSAGLPRVFSFFLPRYSIEEGKAIVRKVNKVLFLAGLIFSIFLFFFSSVIADVLKNPDLSYGLKIFSPIPLFLLPTLGVEGIFSTYKRTIYIAIYNTLSRLLMLLFIVGPVVIFKGNYISAIYGWLIVSIITFVMAYFFKRIPFKKIKKVNTSLRYKEIFAYSIPLVTASIWGIAIKGADQFYISRYFGREVFAEFSNGFIELPFVSMITGSTSVVLMPMFSKVFYENKGVDKLVGTWQNVLNKSSKLIFPLVIFFIVFANEIMVVLYSERYEQSSIYFRINMFLNFFNIIIFAPLFLAMGKTKLYAIVHMVLAIIIWSFDYILIQIFYSPIAIALNSTILNIVKIIFFVYLSSDLLKVKFLDLFPLKSFGVILMHGIIMVTIVKAFQVYLSVNLPLFLQMIVCSLLYAIFLLITSKFFKLDYISIIKPLIQRIKK</sequence>
<feature type="transmembrane region" description="Helical" evidence="6">
    <location>
        <begin position="217"/>
        <end position="237"/>
    </location>
</feature>
<feature type="transmembrane region" description="Helical" evidence="6">
    <location>
        <begin position="389"/>
        <end position="410"/>
    </location>
</feature>
<organism evidence="7 8">
    <name type="scientific">Lutibacter oricola</name>
    <dbReference type="NCBI Taxonomy" id="762486"/>
    <lineage>
        <taxon>Bacteria</taxon>
        <taxon>Pseudomonadati</taxon>
        <taxon>Bacteroidota</taxon>
        <taxon>Flavobacteriia</taxon>
        <taxon>Flavobacteriales</taxon>
        <taxon>Flavobacteriaceae</taxon>
        <taxon>Lutibacter</taxon>
    </lineage>
</organism>
<feature type="transmembrane region" description="Helical" evidence="6">
    <location>
        <begin position="176"/>
        <end position="197"/>
    </location>
</feature>
<feature type="transmembrane region" description="Helical" evidence="6">
    <location>
        <begin position="306"/>
        <end position="327"/>
    </location>
</feature>
<accession>A0A1H3FP89</accession>
<keyword evidence="8" id="KW-1185">Reference proteome</keyword>
<feature type="transmembrane region" description="Helical" evidence="6">
    <location>
        <begin position="49"/>
        <end position="68"/>
    </location>
</feature>
<reference evidence="7 8" key="1">
    <citation type="submission" date="2016-10" db="EMBL/GenBank/DDBJ databases">
        <authorList>
            <person name="de Groot N.N."/>
        </authorList>
    </citation>
    <scope>NUCLEOTIDE SEQUENCE [LARGE SCALE GENOMIC DNA]</scope>
    <source>
        <strain evidence="7 8">DSM 24956</strain>
    </source>
</reference>
<dbReference type="OrthoDB" id="1223436at2"/>
<evidence type="ECO:0000256" key="4">
    <source>
        <dbReference type="ARBA" id="ARBA00022989"/>
    </source>
</evidence>
<dbReference type="InterPro" id="IPR050833">
    <property type="entry name" value="Poly_Biosynth_Transport"/>
</dbReference>
<feature type="transmembrane region" description="Helical" evidence="6">
    <location>
        <begin position="89"/>
        <end position="109"/>
    </location>
</feature>
<evidence type="ECO:0000256" key="6">
    <source>
        <dbReference type="SAM" id="Phobius"/>
    </source>
</evidence>
<dbReference type="AlphaFoldDB" id="A0A1H3FP89"/>
<gene>
    <name evidence="7" type="ORF">SAMN05444411_11216</name>
</gene>